<sequence length="86" mass="9429">KRIIRYPYKILANIAIIFSLIIVASVNMPEVPPTLTDPYTAWRNYTGSSTNQAGNGTLDIPAATESGYSREDNQLGGGFNFDYTPV</sequence>
<feature type="region of interest" description="Disordered" evidence="1">
    <location>
        <begin position="53"/>
        <end position="86"/>
    </location>
</feature>
<keyword evidence="4" id="KW-1185">Reference proteome</keyword>
<dbReference type="Proteomes" id="UP000196355">
    <property type="component" value="Unassembled WGS sequence"/>
</dbReference>
<name>A0A202BQY1_9FLAO</name>
<proteinExistence type="predicted"/>
<reference evidence="4" key="1">
    <citation type="submission" date="2017-02" db="EMBL/GenBank/DDBJ databases">
        <authorList>
            <person name="Tetz G."/>
            <person name="Tetz V."/>
        </authorList>
    </citation>
    <scope>NUCLEOTIDE SEQUENCE [LARGE SCALE GENOMIC DNA]</scope>
    <source>
        <strain evidence="4">VT16-26</strain>
    </source>
</reference>
<evidence type="ECO:0000313" key="4">
    <source>
        <dbReference type="Proteomes" id="UP000196355"/>
    </source>
</evidence>
<protein>
    <submittedName>
        <fullName evidence="3">Uncharacterized protein</fullName>
    </submittedName>
</protein>
<feature type="non-terminal residue" evidence="3">
    <location>
        <position position="1"/>
    </location>
</feature>
<feature type="non-terminal residue" evidence="3">
    <location>
        <position position="86"/>
    </location>
</feature>
<evidence type="ECO:0000256" key="1">
    <source>
        <dbReference type="SAM" id="MobiDB-lite"/>
    </source>
</evidence>
<evidence type="ECO:0000313" key="3">
    <source>
        <dbReference type="EMBL" id="OVE53831.1"/>
    </source>
</evidence>
<gene>
    <name evidence="3" type="ORF">B0E34_20570</name>
</gene>
<accession>A0A202BQY1</accession>
<organism evidence="3 4">
    <name type="scientific">Chryseobacterium mucoviscidosis</name>
    <dbReference type="NCBI Taxonomy" id="1945581"/>
    <lineage>
        <taxon>Bacteria</taxon>
        <taxon>Pseudomonadati</taxon>
        <taxon>Bacteroidota</taxon>
        <taxon>Flavobacteriia</taxon>
        <taxon>Flavobacteriales</taxon>
        <taxon>Weeksellaceae</taxon>
        <taxon>Chryseobacterium group</taxon>
        <taxon>Chryseobacterium</taxon>
    </lineage>
</organism>
<feature type="transmembrane region" description="Helical" evidence="2">
    <location>
        <begin position="10"/>
        <end position="28"/>
    </location>
</feature>
<evidence type="ECO:0000256" key="2">
    <source>
        <dbReference type="SAM" id="Phobius"/>
    </source>
</evidence>
<keyword evidence="2" id="KW-0472">Membrane</keyword>
<keyword evidence="2" id="KW-0812">Transmembrane</keyword>
<comment type="caution">
    <text evidence="3">The sequence shown here is derived from an EMBL/GenBank/DDBJ whole genome shotgun (WGS) entry which is preliminary data.</text>
</comment>
<keyword evidence="2" id="KW-1133">Transmembrane helix</keyword>
<dbReference type="AlphaFoldDB" id="A0A202BQY1"/>
<dbReference type="EMBL" id="MVAG01000195">
    <property type="protein sequence ID" value="OVE53831.1"/>
    <property type="molecule type" value="Genomic_DNA"/>
</dbReference>